<dbReference type="PANTHER" id="PTHR47326:SF1">
    <property type="entry name" value="HTH PSQ-TYPE DOMAIN-CONTAINING PROTEIN"/>
    <property type="match status" value="1"/>
</dbReference>
<evidence type="ECO:0000313" key="1">
    <source>
        <dbReference type="EMBL" id="RZC33732.1"/>
    </source>
</evidence>
<dbReference type="OrthoDB" id="8195099at2759"/>
<protein>
    <submittedName>
        <fullName evidence="1">Uncharacterized protein</fullName>
    </submittedName>
</protein>
<feature type="non-terminal residue" evidence="1">
    <location>
        <position position="1"/>
    </location>
</feature>
<feature type="non-terminal residue" evidence="1">
    <location>
        <position position="106"/>
    </location>
</feature>
<dbReference type="AlphaFoldDB" id="A0A482VLI8"/>
<proteinExistence type="predicted"/>
<accession>A0A482VLI8</accession>
<dbReference type="PANTHER" id="PTHR47326">
    <property type="entry name" value="TRANSPOSABLE ELEMENT TC3 TRANSPOSASE-LIKE PROTEIN"/>
    <property type="match status" value="1"/>
</dbReference>
<evidence type="ECO:0000313" key="2">
    <source>
        <dbReference type="Proteomes" id="UP000292052"/>
    </source>
</evidence>
<gene>
    <name evidence="1" type="ORF">BDFB_012380</name>
</gene>
<dbReference type="Proteomes" id="UP000292052">
    <property type="component" value="Unassembled WGS sequence"/>
</dbReference>
<organism evidence="1 2">
    <name type="scientific">Asbolus verrucosus</name>
    <name type="common">Desert ironclad beetle</name>
    <dbReference type="NCBI Taxonomy" id="1661398"/>
    <lineage>
        <taxon>Eukaryota</taxon>
        <taxon>Metazoa</taxon>
        <taxon>Ecdysozoa</taxon>
        <taxon>Arthropoda</taxon>
        <taxon>Hexapoda</taxon>
        <taxon>Insecta</taxon>
        <taxon>Pterygota</taxon>
        <taxon>Neoptera</taxon>
        <taxon>Endopterygota</taxon>
        <taxon>Coleoptera</taxon>
        <taxon>Polyphaga</taxon>
        <taxon>Cucujiformia</taxon>
        <taxon>Tenebrionidae</taxon>
        <taxon>Pimeliinae</taxon>
        <taxon>Asbolus</taxon>
    </lineage>
</organism>
<dbReference type="EMBL" id="QDEB01086371">
    <property type="protein sequence ID" value="RZC33732.1"/>
    <property type="molecule type" value="Genomic_DNA"/>
</dbReference>
<keyword evidence="2" id="KW-1185">Reference proteome</keyword>
<comment type="caution">
    <text evidence="1">The sequence shown here is derived from an EMBL/GenBank/DDBJ whole genome shotgun (WGS) entry which is preliminary data.</text>
</comment>
<name>A0A482VLI8_ASBVE</name>
<reference evidence="1 2" key="1">
    <citation type="submission" date="2017-03" db="EMBL/GenBank/DDBJ databases">
        <title>Genome of the blue death feigning beetle - Asbolus verrucosus.</title>
        <authorList>
            <person name="Rider S.D."/>
        </authorList>
    </citation>
    <scope>NUCLEOTIDE SEQUENCE [LARGE SCALE GENOMIC DNA]</scope>
    <source>
        <strain evidence="1">Butters</strain>
        <tissue evidence="1">Head and leg muscle</tissue>
    </source>
</reference>
<sequence length="106" mass="12500">TITIDKKKSIGIPKKRTPGSYGGDFFKIDSEANSFIVYHKILPPDLVRRVNYCQWFLHNMNDDILEVTFSIDETWFHLEGYVNSQNIRIWSVEYPHMYIEAPLHPL</sequence>